<dbReference type="AlphaFoldDB" id="A0A0R1H0A6"/>
<comment type="caution">
    <text evidence="2">The sequence shown here is derived from an EMBL/GenBank/DDBJ whole genome shotgun (WGS) entry which is preliminary data.</text>
</comment>
<dbReference type="InterPro" id="IPR011051">
    <property type="entry name" value="RmlC_Cupin_sf"/>
</dbReference>
<feature type="domain" description="Cupin type-2" evidence="1">
    <location>
        <begin position="60"/>
        <end position="121"/>
    </location>
</feature>
<evidence type="ECO:0000259" key="1">
    <source>
        <dbReference type="Pfam" id="PF07883"/>
    </source>
</evidence>
<keyword evidence="3" id="KW-1185">Reference proteome</keyword>
<organism evidence="2 3">
    <name type="scientific">Amylolactobacillus amylotrophicus DSM 20534</name>
    <dbReference type="NCBI Taxonomy" id="1423722"/>
    <lineage>
        <taxon>Bacteria</taxon>
        <taxon>Bacillati</taxon>
        <taxon>Bacillota</taxon>
        <taxon>Bacilli</taxon>
        <taxon>Lactobacillales</taxon>
        <taxon>Lactobacillaceae</taxon>
        <taxon>Amylolactobacillus</taxon>
    </lineage>
</organism>
<dbReference type="Proteomes" id="UP000050909">
    <property type="component" value="Unassembled WGS sequence"/>
</dbReference>
<dbReference type="SUPFAM" id="SSF51182">
    <property type="entry name" value="RmlC-like cupins"/>
    <property type="match status" value="1"/>
</dbReference>
<evidence type="ECO:0000313" key="3">
    <source>
        <dbReference type="Proteomes" id="UP000050909"/>
    </source>
</evidence>
<dbReference type="PATRIC" id="fig|1423722.3.peg.1493"/>
<sequence>MFIDIWLKETNEMTDNKAAVTNGIFPIGEENNAYAQFFVGQSYLKTLVADPNVNVGVGNVTFEPGTRNNWHIHHDGFQILLVTAGEGWYQEAGQPAQKIKAGDVVVTHDGVKHWHGATKDSWLSHIAITAGTPEWLEPVSLAQLLCEFQRDWNRTETVPGFVQLMVEAGYFLNM</sequence>
<dbReference type="PANTHER" id="PTHR43698">
    <property type="entry name" value="RIBD C-TERMINAL DOMAIN CONTAINING PROTEIN"/>
    <property type="match status" value="1"/>
</dbReference>
<dbReference type="CDD" id="cd02233">
    <property type="entry name" value="cupin_HNL-like"/>
    <property type="match status" value="1"/>
</dbReference>
<accession>A0A0R1H0A6</accession>
<evidence type="ECO:0000313" key="2">
    <source>
        <dbReference type="EMBL" id="KRK37124.1"/>
    </source>
</evidence>
<dbReference type="InterPro" id="IPR014710">
    <property type="entry name" value="RmlC-like_jellyroll"/>
</dbReference>
<protein>
    <submittedName>
        <fullName evidence="2">Double-stranded beta-helix-like protein</fullName>
    </submittedName>
</protein>
<dbReference type="PANTHER" id="PTHR43698:SF1">
    <property type="entry name" value="BLL4564 PROTEIN"/>
    <property type="match status" value="1"/>
</dbReference>
<proteinExistence type="predicted"/>
<dbReference type="Gene3D" id="2.60.120.10">
    <property type="entry name" value="Jelly Rolls"/>
    <property type="match status" value="1"/>
</dbReference>
<reference evidence="2 3" key="1">
    <citation type="journal article" date="2015" name="Genome Announc.">
        <title>Expanding the biotechnology potential of lactobacilli through comparative genomics of 213 strains and associated genera.</title>
        <authorList>
            <person name="Sun Z."/>
            <person name="Harris H.M."/>
            <person name="McCann A."/>
            <person name="Guo C."/>
            <person name="Argimon S."/>
            <person name="Zhang W."/>
            <person name="Yang X."/>
            <person name="Jeffery I.B."/>
            <person name="Cooney J.C."/>
            <person name="Kagawa T.F."/>
            <person name="Liu W."/>
            <person name="Song Y."/>
            <person name="Salvetti E."/>
            <person name="Wrobel A."/>
            <person name="Rasinkangas P."/>
            <person name="Parkhill J."/>
            <person name="Rea M.C."/>
            <person name="O'Sullivan O."/>
            <person name="Ritari J."/>
            <person name="Douillard F.P."/>
            <person name="Paul Ross R."/>
            <person name="Yang R."/>
            <person name="Briner A.E."/>
            <person name="Felis G.E."/>
            <person name="de Vos W.M."/>
            <person name="Barrangou R."/>
            <person name="Klaenhammer T.R."/>
            <person name="Caufield P.W."/>
            <person name="Cui Y."/>
            <person name="Zhang H."/>
            <person name="O'Toole P.W."/>
        </authorList>
    </citation>
    <scope>NUCLEOTIDE SEQUENCE [LARGE SCALE GENOMIC DNA]</scope>
    <source>
        <strain evidence="2 3">DSM 20534</strain>
    </source>
</reference>
<gene>
    <name evidence="2" type="ORF">FC62_GL001467</name>
</gene>
<name>A0A0R1H0A6_9LACO</name>
<dbReference type="InterPro" id="IPR047263">
    <property type="entry name" value="HNL-like_cupin"/>
</dbReference>
<dbReference type="Pfam" id="PF07883">
    <property type="entry name" value="Cupin_2"/>
    <property type="match status" value="1"/>
</dbReference>
<dbReference type="EMBL" id="AZCV01000007">
    <property type="protein sequence ID" value="KRK37124.1"/>
    <property type="molecule type" value="Genomic_DNA"/>
</dbReference>
<dbReference type="InterPro" id="IPR013096">
    <property type="entry name" value="Cupin_2"/>
</dbReference>